<sequence length="81" mass="8948">MDGFWTMIDRAVFDALLARYAKAHAVSSDDILFGSGLNISSIAFTEFVMDLEETTGLEIDIDDLDASIRTVGQLYDRLNAV</sequence>
<reference evidence="2" key="1">
    <citation type="submission" date="2007-04" db="EMBL/GenBank/DDBJ databases">
        <title>Complete sequence of plasmid pRSPA01 of Rhodobacter sphaeroides ATCC 17025.</title>
        <authorList>
            <consortium name="US DOE Joint Genome Institute"/>
            <person name="Copeland A."/>
            <person name="Lucas S."/>
            <person name="Lapidus A."/>
            <person name="Barry K."/>
            <person name="Detter J.C."/>
            <person name="Glavina del Rio T."/>
            <person name="Hammon N."/>
            <person name="Israni S."/>
            <person name="Dalin E."/>
            <person name="Tice H."/>
            <person name="Pitluck S."/>
            <person name="Chertkov O."/>
            <person name="Brettin T."/>
            <person name="Bruce D."/>
            <person name="Han C."/>
            <person name="Schmutz J."/>
            <person name="Larimer F."/>
            <person name="Land M."/>
            <person name="Hauser L."/>
            <person name="Kyrpides N."/>
            <person name="Kim E."/>
            <person name="Richardson P."/>
            <person name="Mackenzie C."/>
            <person name="Choudhary M."/>
            <person name="Donohue T.J."/>
            <person name="Kaplan S."/>
        </authorList>
    </citation>
    <scope>NUCLEOTIDE SEQUENCE [LARGE SCALE GENOMIC DNA]</scope>
    <source>
        <strain evidence="2">ATCC 17025</strain>
        <plasmid evidence="2">pRSPA01</plasmid>
    </source>
</reference>
<dbReference type="InterPro" id="IPR036736">
    <property type="entry name" value="ACP-like_sf"/>
</dbReference>
<name>A4WY53_CERS5</name>
<geneLocation type="plasmid" evidence="2">
    <name>pRSPA01</name>
</geneLocation>
<dbReference type="SUPFAM" id="SSF47336">
    <property type="entry name" value="ACP-like"/>
    <property type="match status" value="1"/>
</dbReference>
<dbReference type="BioCyc" id="RSPH349102:G1G8M-3545-MONOMER"/>
<dbReference type="HOGENOM" id="CLU_2571618_0_0_5"/>
<evidence type="ECO:0000259" key="1">
    <source>
        <dbReference type="Pfam" id="PF00550"/>
    </source>
</evidence>
<evidence type="ECO:0000313" key="2">
    <source>
        <dbReference type="EMBL" id="ABP72317.1"/>
    </source>
</evidence>
<dbReference type="Pfam" id="PF00550">
    <property type="entry name" value="PP-binding"/>
    <property type="match status" value="1"/>
</dbReference>
<accession>A4WY53</accession>
<dbReference type="AlphaFoldDB" id="A4WY53"/>
<gene>
    <name evidence="2" type="ordered locus">Rsph17025_3440</name>
</gene>
<organism evidence="2">
    <name type="scientific">Cereibacter sphaeroides (strain ATCC 17025 / ATH 2.4.3)</name>
    <name type="common">Rhodobacter sphaeroides</name>
    <dbReference type="NCBI Taxonomy" id="349102"/>
    <lineage>
        <taxon>Bacteria</taxon>
        <taxon>Pseudomonadati</taxon>
        <taxon>Pseudomonadota</taxon>
        <taxon>Alphaproteobacteria</taxon>
        <taxon>Rhodobacterales</taxon>
        <taxon>Paracoccaceae</taxon>
        <taxon>Cereibacter</taxon>
    </lineage>
</organism>
<keyword evidence="2" id="KW-0614">Plasmid</keyword>
<dbReference type="KEGG" id="rsq:Rsph17025_3440"/>
<proteinExistence type="predicted"/>
<protein>
    <recommendedName>
        <fullName evidence="1">Carrier domain-containing protein</fullName>
    </recommendedName>
</protein>
<dbReference type="InterPro" id="IPR009081">
    <property type="entry name" value="PP-bd_ACP"/>
</dbReference>
<dbReference type="EMBL" id="CP000662">
    <property type="protein sequence ID" value="ABP72317.1"/>
    <property type="molecule type" value="Genomic_DNA"/>
</dbReference>
<dbReference type="Gene3D" id="1.10.1200.10">
    <property type="entry name" value="ACP-like"/>
    <property type="match status" value="1"/>
</dbReference>
<feature type="domain" description="Carrier" evidence="1">
    <location>
        <begin position="24"/>
        <end position="78"/>
    </location>
</feature>